<dbReference type="InterPro" id="IPR006564">
    <property type="entry name" value="Znf_PMZ"/>
</dbReference>
<dbReference type="RefSeq" id="XP_071905878.1">
    <property type="nucleotide sequence ID" value="XM_072049777.1"/>
</dbReference>
<feature type="region of interest" description="Disordered" evidence="7">
    <location>
        <begin position="684"/>
        <end position="751"/>
    </location>
</feature>
<evidence type="ECO:0000313" key="10">
    <source>
        <dbReference type="RefSeq" id="XP_071905878.1"/>
    </source>
</evidence>
<organism evidence="9 10">
    <name type="scientific">Coffea arabica</name>
    <name type="common">Arabian coffee</name>
    <dbReference type="NCBI Taxonomy" id="13443"/>
    <lineage>
        <taxon>Eukaryota</taxon>
        <taxon>Viridiplantae</taxon>
        <taxon>Streptophyta</taxon>
        <taxon>Embryophyta</taxon>
        <taxon>Tracheophyta</taxon>
        <taxon>Spermatophyta</taxon>
        <taxon>Magnoliopsida</taxon>
        <taxon>eudicotyledons</taxon>
        <taxon>Gunneridae</taxon>
        <taxon>Pentapetalae</taxon>
        <taxon>asterids</taxon>
        <taxon>lamiids</taxon>
        <taxon>Gentianales</taxon>
        <taxon>Rubiaceae</taxon>
        <taxon>Ixoroideae</taxon>
        <taxon>Gardenieae complex</taxon>
        <taxon>Bertiereae - Coffeeae clade</taxon>
        <taxon>Coffeeae</taxon>
        <taxon>Coffea</taxon>
    </lineage>
</organism>
<feature type="domain" description="SWIM-type" evidence="8">
    <location>
        <begin position="558"/>
        <end position="594"/>
    </location>
</feature>
<keyword evidence="4 6" id="KW-0862">Zinc</keyword>
<comment type="similarity">
    <text evidence="1 6">Belongs to the FHY3/FAR1 family.</text>
</comment>
<reference evidence="10" key="1">
    <citation type="submission" date="2025-08" db="UniProtKB">
        <authorList>
            <consortium name="RefSeq"/>
        </authorList>
    </citation>
    <scope>IDENTIFICATION</scope>
    <source>
        <tissue evidence="10">Leaves</tissue>
    </source>
</reference>
<evidence type="ECO:0000256" key="5">
    <source>
        <dbReference type="PROSITE-ProRule" id="PRU00325"/>
    </source>
</evidence>
<evidence type="ECO:0000259" key="8">
    <source>
        <dbReference type="PROSITE" id="PS50966"/>
    </source>
</evidence>
<evidence type="ECO:0000256" key="7">
    <source>
        <dbReference type="SAM" id="MobiDB-lite"/>
    </source>
</evidence>
<keyword evidence="2 6" id="KW-0479">Metal-binding</keyword>
<dbReference type="GeneID" id="140007072"/>
<evidence type="ECO:0000256" key="2">
    <source>
        <dbReference type="ARBA" id="ARBA00022723"/>
    </source>
</evidence>
<dbReference type="PROSITE" id="PS50966">
    <property type="entry name" value="ZF_SWIM"/>
    <property type="match status" value="1"/>
</dbReference>
<dbReference type="SMART" id="SM00575">
    <property type="entry name" value="ZnF_PMZ"/>
    <property type="match status" value="1"/>
</dbReference>
<comment type="subcellular location">
    <subcellularLocation>
        <location evidence="6">Nucleus</location>
    </subcellularLocation>
</comment>
<dbReference type="InterPro" id="IPR031052">
    <property type="entry name" value="FHY3/FAR1"/>
</dbReference>
<feature type="compositionally biased region" description="Polar residues" evidence="7">
    <location>
        <begin position="684"/>
        <end position="702"/>
    </location>
</feature>
<evidence type="ECO:0000256" key="3">
    <source>
        <dbReference type="ARBA" id="ARBA00022771"/>
    </source>
</evidence>
<accession>A0ABM4UF08</accession>
<dbReference type="Pfam" id="PF10551">
    <property type="entry name" value="MULE"/>
    <property type="match status" value="1"/>
</dbReference>
<keyword evidence="3 5" id="KW-0863">Zinc-finger</keyword>
<protein>
    <recommendedName>
        <fullName evidence="6">Protein FAR1-RELATED SEQUENCE</fullName>
    </recommendedName>
</protein>
<dbReference type="InterPro" id="IPR007527">
    <property type="entry name" value="Znf_SWIM"/>
</dbReference>
<proteinExistence type="inferred from homology"/>
<evidence type="ECO:0000313" key="9">
    <source>
        <dbReference type="Proteomes" id="UP001652660"/>
    </source>
</evidence>
<evidence type="ECO:0000256" key="4">
    <source>
        <dbReference type="ARBA" id="ARBA00022833"/>
    </source>
</evidence>
<dbReference type="Pfam" id="PF04434">
    <property type="entry name" value="SWIM"/>
    <property type="match status" value="1"/>
</dbReference>
<evidence type="ECO:0000256" key="6">
    <source>
        <dbReference type="RuleBase" id="RU367018"/>
    </source>
</evidence>
<dbReference type="InterPro" id="IPR018289">
    <property type="entry name" value="MULE_transposase_dom"/>
</dbReference>
<dbReference type="PANTHER" id="PTHR31669">
    <property type="entry name" value="PROTEIN FAR1-RELATED SEQUENCE 10-RELATED"/>
    <property type="match status" value="1"/>
</dbReference>
<comment type="function">
    <text evidence="6">Putative transcription activator involved in regulating light control of development.</text>
</comment>
<dbReference type="InterPro" id="IPR004330">
    <property type="entry name" value="FAR1_DNA_bnd_dom"/>
</dbReference>
<keyword evidence="9" id="KW-1185">Reference proteome</keyword>
<keyword evidence="6" id="KW-0539">Nucleus</keyword>
<gene>
    <name evidence="10" type="primary">LOC140007072</name>
</gene>
<feature type="compositionally biased region" description="Basic residues" evidence="7">
    <location>
        <begin position="709"/>
        <end position="723"/>
    </location>
</feature>
<feature type="compositionally biased region" description="Polar residues" evidence="7">
    <location>
        <begin position="740"/>
        <end position="751"/>
    </location>
</feature>
<dbReference type="Pfam" id="PF03101">
    <property type="entry name" value="FAR1"/>
    <property type="match status" value="1"/>
</dbReference>
<evidence type="ECO:0000256" key="1">
    <source>
        <dbReference type="ARBA" id="ARBA00005889"/>
    </source>
</evidence>
<dbReference type="PANTHER" id="PTHR31669:SF299">
    <property type="entry name" value="PROTEIN FAR1-RELATED SEQUENCE"/>
    <property type="match status" value="1"/>
</dbReference>
<sequence length="890" mass="102235">MDAKASMETEVSFCRRLDFDKIDQITNDEVSTPPVLNVIKDINKIHTLIPFELIPKMGMEFESEEDAYNFYLAYAKEVGFGIKRSSFHKDSNGKLMDRVFCCSAEGKRGKDKRDLNVRAPRPETRFNCSAKMKVNSRQTGKFRICQLIIEHNHYLSSPNKSHLHRSHRKINSIHAAEIDMAYRVGIAPKVSHELMALQVGGRENLGFIPEDYRNYLCSKRTIQMEVGDTGGVLEYLQKMQLEDPNFFYAIQVDQDALITNIFWTDGLMRVDYASFGDVVCFDTTYRKNNEGRPFALFVGVNNHKQTAIFGAALLYDETTSTFEWLFDTFARAMSGKKPNTILTDQDAAMAKGLISTWPETRHRLCIWHIFQNAAIHLSHVFEKFKQFANDFSRCVYDFVEEEDFIYEWNSMLKKYGLEDNDWLKRIFEIIEKWALVYGRETFCADMTTTQRSESMNSVIKRYVTYKNKFHEFFNHFERLVDYRRYKELQANFRAYMSTPVLPFDVDVLKQVASVYTPEVFKWFEVEWGKSHDCGIITYSEVGTVTEYKITPKGRKNYHMVRFDAIGDQISCSCRKFEFSGILCSHSLKVLNVRNIMKIPSQYIIKRWTSKAKAGYITDNDSCNINNDLDPKVLFTKRYRDLCRLYTQLVTKAAQAEETYRIAKEGLLKMLDLVDARLHQEGLSNEMSNATKGSSPTNNTTNASGINIKGIKKKTKTISGKRLRSSLEKATKRRRSTKKSLQNSVTMKLSASSHDEPVGDIINIVSTGCSIQHHGLQEANTNEVSMIESLQYQQNYGQLCTFSSMNMTGLLKAQELHGFGGAKINQFELNDNSYTMGQKVGADCNEERVREIGFARHNKRSPTFAHGALDLSSRKISAVRELIPQIHTLLV</sequence>
<name>A0ABM4UF08_COFAR</name>
<dbReference type="Proteomes" id="UP001652660">
    <property type="component" value="Chromosome 5e"/>
</dbReference>